<proteinExistence type="predicted"/>
<sequence length="127" mass="13789">MVDSVEFPRNCVVSLVTPLHEGAVVEVATIGNEGIVGVPQVTAGSSVRAIVSVAGWADRMSATAFREEVERDDGPLRDLVGDYRQALFGQVAQAAACNRLHSNEERLSRWLLFIFMRLLLALPARPG</sequence>
<reference evidence="1 2" key="1">
    <citation type="submission" date="2020-10" db="EMBL/GenBank/DDBJ databases">
        <title>Ca. Dormibacterota MAGs.</title>
        <authorList>
            <person name="Montgomery K."/>
        </authorList>
    </citation>
    <scope>NUCLEOTIDE SEQUENCE [LARGE SCALE GENOMIC DNA]</scope>
    <source>
        <strain evidence="1">SC8811_S16_3</strain>
    </source>
</reference>
<evidence type="ECO:0000313" key="2">
    <source>
        <dbReference type="Proteomes" id="UP000620075"/>
    </source>
</evidence>
<dbReference type="AlphaFoldDB" id="A0A934KGW4"/>
<dbReference type="RefSeq" id="WP_338182204.1">
    <property type="nucleotide sequence ID" value="NZ_JAEKNQ010000058.1"/>
</dbReference>
<protein>
    <submittedName>
        <fullName evidence="1">Uncharacterized protein</fullName>
    </submittedName>
</protein>
<gene>
    <name evidence="1" type="ORF">JF888_15070</name>
</gene>
<dbReference type="Proteomes" id="UP000620075">
    <property type="component" value="Unassembled WGS sequence"/>
</dbReference>
<accession>A0A934KGW4</accession>
<name>A0A934KGW4_9BACT</name>
<evidence type="ECO:0000313" key="1">
    <source>
        <dbReference type="EMBL" id="MBJ7604480.1"/>
    </source>
</evidence>
<organism evidence="1 2">
    <name type="scientific">Candidatus Dormiibacter inghamiae</name>
    <dbReference type="NCBI Taxonomy" id="3127013"/>
    <lineage>
        <taxon>Bacteria</taxon>
        <taxon>Bacillati</taxon>
        <taxon>Candidatus Dormiibacterota</taxon>
        <taxon>Candidatus Dormibacteria</taxon>
        <taxon>Candidatus Dormibacterales</taxon>
        <taxon>Candidatus Dormibacteraceae</taxon>
        <taxon>Candidatus Dormiibacter</taxon>
    </lineage>
</organism>
<dbReference type="EMBL" id="JAEKNQ010000058">
    <property type="protein sequence ID" value="MBJ7604480.1"/>
    <property type="molecule type" value="Genomic_DNA"/>
</dbReference>
<comment type="caution">
    <text evidence="1">The sequence shown here is derived from an EMBL/GenBank/DDBJ whole genome shotgun (WGS) entry which is preliminary data.</text>
</comment>